<organism evidence="2 3">
    <name type="scientific">Paraglaciecola agarilytica NO2</name>
    <dbReference type="NCBI Taxonomy" id="1125747"/>
    <lineage>
        <taxon>Bacteria</taxon>
        <taxon>Pseudomonadati</taxon>
        <taxon>Pseudomonadota</taxon>
        <taxon>Gammaproteobacteria</taxon>
        <taxon>Alteromonadales</taxon>
        <taxon>Alteromonadaceae</taxon>
        <taxon>Paraglaciecola</taxon>
    </lineage>
</organism>
<feature type="transmembrane region" description="Helical" evidence="1">
    <location>
        <begin position="21"/>
        <end position="42"/>
    </location>
</feature>
<feature type="transmembrane region" description="Helical" evidence="1">
    <location>
        <begin position="54"/>
        <end position="73"/>
    </location>
</feature>
<accession>A0ABQ0I138</accession>
<proteinExistence type="predicted"/>
<keyword evidence="1" id="KW-0812">Transmembrane</keyword>
<evidence type="ECO:0008006" key="4">
    <source>
        <dbReference type="Google" id="ProtNLM"/>
    </source>
</evidence>
<reference evidence="2 3" key="1">
    <citation type="journal article" date="2014" name="Environ. Microbiol.">
        <title>Comparative genomics of the marine bacterial genus Glaciecola reveals the high degree of genomic diversity and genomic characteristic for cold adaptation.</title>
        <authorList>
            <person name="Qin Q.L."/>
            <person name="Xie B.B."/>
            <person name="Yu Y."/>
            <person name="Shu Y.L."/>
            <person name="Rong J.C."/>
            <person name="Zhang Y.J."/>
            <person name="Zhao D.L."/>
            <person name="Chen X.L."/>
            <person name="Zhang X.Y."/>
            <person name="Chen B."/>
            <person name="Zhou B.C."/>
            <person name="Zhang Y.Z."/>
        </authorList>
    </citation>
    <scope>NUCLEOTIDE SEQUENCE [LARGE SCALE GENOMIC DNA]</scope>
    <source>
        <strain evidence="2 3">NO2</strain>
    </source>
</reference>
<keyword evidence="1" id="KW-0472">Membrane</keyword>
<name>A0ABQ0I138_9ALTE</name>
<comment type="caution">
    <text evidence="2">The sequence shown here is derived from an EMBL/GenBank/DDBJ whole genome shotgun (WGS) entry which is preliminary data.</text>
</comment>
<keyword evidence="1" id="KW-1133">Transmembrane helix</keyword>
<keyword evidence="3" id="KW-1185">Reference proteome</keyword>
<sequence>MSFAMDKHAKVVLAKRINQGFKIGMLITGWGSLTASIVWLLLTRDNIPISLVDWLAYLSLNILLTALLHVYFVNRVAH</sequence>
<dbReference type="EMBL" id="BAEK01000005">
    <property type="protein sequence ID" value="GAC03023.1"/>
    <property type="molecule type" value="Genomic_DNA"/>
</dbReference>
<evidence type="ECO:0000256" key="1">
    <source>
        <dbReference type="SAM" id="Phobius"/>
    </source>
</evidence>
<protein>
    <recommendedName>
        <fullName evidence="4">Chlorhexidine efflux transporter domain-containing protein</fullName>
    </recommendedName>
</protein>
<gene>
    <name evidence="2" type="ORF">GAGA_0158</name>
</gene>
<dbReference type="Proteomes" id="UP000008372">
    <property type="component" value="Unassembled WGS sequence"/>
</dbReference>
<evidence type="ECO:0000313" key="2">
    <source>
        <dbReference type="EMBL" id="GAC03023.1"/>
    </source>
</evidence>
<evidence type="ECO:0000313" key="3">
    <source>
        <dbReference type="Proteomes" id="UP000008372"/>
    </source>
</evidence>